<dbReference type="InterPro" id="IPR036779">
    <property type="entry name" value="LysM_dom_sf"/>
</dbReference>
<organism evidence="4 5">
    <name type="scientific">Aspergillus keveii</name>
    <dbReference type="NCBI Taxonomy" id="714993"/>
    <lineage>
        <taxon>Eukaryota</taxon>
        <taxon>Fungi</taxon>
        <taxon>Dikarya</taxon>
        <taxon>Ascomycota</taxon>
        <taxon>Pezizomycotina</taxon>
        <taxon>Eurotiomycetes</taxon>
        <taxon>Eurotiomycetidae</taxon>
        <taxon>Eurotiales</taxon>
        <taxon>Aspergillaceae</taxon>
        <taxon>Aspergillus</taxon>
        <taxon>Aspergillus subgen. Nidulantes</taxon>
    </lineage>
</organism>
<dbReference type="Gene3D" id="3.10.350.10">
    <property type="entry name" value="LysM domain"/>
    <property type="match status" value="3"/>
</dbReference>
<dbReference type="Pfam" id="PF01476">
    <property type="entry name" value="LysM"/>
    <property type="match status" value="1"/>
</dbReference>
<dbReference type="CDD" id="cd00118">
    <property type="entry name" value="LysM"/>
    <property type="match status" value="2"/>
</dbReference>
<dbReference type="SUPFAM" id="SSF54106">
    <property type="entry name" value="LysM domain"/>
    <property type="match status" value="1"/>
</dbReference>
<dbReference type="InterPro" id="IPR052210">
    <property type="entry name" value="LysM1-like"/>
</dbReference>
<dbReference type="PANTHER" id="PTHR34997">
    <property type="entry name" value="AM15"/>
    <property type="match status" value="1"/>
</dbReference>
<evidence type="ECO:0000259" key="3">
    <source>
        <dbReference type="PROSITE" id="PS51782"/>
    </source>
</evidence>
<comment type="caution">
    <text evidence="4">The sequence shown here is derived from an EMBL/GenBank/DDBJ whole genome shotgun (WGS) entry which is preliminary data.</text>
</comment>
<dbReference type="PANTHER" id="PTHR34997:SF16">
    <property type="entry name" value="LYSM DOMAIN-CONTAINING PROTEIN"/>
    <property type="match status" value="1"/>
</dbReference>
<dbReference type="EMBL" id="JBFTWV010000095">
    <property type="protein sequence ID" value="KAL2787526.1"/>
    <property type="molecule type" value="Genomic_DNA"/>
</dbReference>
<keyword evidence="5" id="KW-1185">Reference proteome</keyword>
<protein>
    <recommendedName>
        <fullName evidence="3">LysM domain-containing protein</fullName>
    </recommendedName>
</protein>
<keyword evidence="1" id="KW-0147">Chitin-binding</keyword>
<evidence type="ECO:0000313" key="5">
    <source>
        <dbReference type="Proteomes" id="UP001610563"/>
    </source>
</evidence>
<dbReference type="PROSITE" id="PS51782">
    <property type="entry name" value="LYSM"/>
    <property type="match status" value="2"/>
</dbReference>
<dbReference type="Proteomes" id="UP001610563">
    <property type="component" value="Unassembled WGS sequence"/>
</dbReference>
<evidence type="ECO:0000256" key="2">
    <source>
        <dbReference type="ARBA" id="ARBA00023026"/>
    </source>
</evidence>
<gene>
    <name evidence="4" type="ORF">BJX66DRAFT_327814</name>
</gene>
<proteinExistence type="predicted"/>
<feature type="domain" description="LysM" evidence="3">
    <location>
        <begin position="336"/>
        <end position="386"/>
    </location>
</feature>
<feature type="domain" description="LysM" evidence="3">
    <location>
        <begin position="167"/>
        <end position="213"/>
    </location>
</feature>
<reference evidence="4 5" key="1">
    <citation type="submission" date="2024-07" db="EMBL/GenBank/DDBJ databases">
        <title>Section-level genome sequencing and comparative genomics of Aspergillus sections Usti and Cavernicolus.</title>
        <authorList>
            <consortium name="Lawrence Berkeley National Laboratory"/>
            <person name="Nybo J.L."/>
            <person name="Vesth T.C."/>
            <person name="Theobald S."/>
            <person name="Frisvad J.C."/>
            <person name="Larsen T.O."/>
            <person name="Kjaerboelling I."/>
            <person name="Rothschild-Mancinelli K."/>
            <person name="Lyhne E.K."/>
            <person name="Kogle M.E."/>
            <person name="Barry K."/>
            <person name="Clum A."/>
            <person name="Na H."/>
            <person name="Ledsgaard L."/>
            <person name="Lin J."/>
            <person name="Lipzen A."/>
            <person name="Kuo A."/>
            <person name="Riley R."/>
            <person name="Mondo S."/>
            <person name="Labutti K."/>
            <person name="Haridas S."/>
            <person name="Pangalinan J."/>
            <person name="Salamov A.A."/>
            <person name="Simmons B.A."/>
            <person name="Magnuson J.K."/>
            <person name="Chen J."/>
            <person name="Drula E."/>
            <person name="Henrissat B."/>
            <person name="Wiebenga A."/>
            <person name="Lubbers R.J."/>
            <person name="Gomes A.C."/>
            <person name="Makela M.R."/>
            <person name="Stajich J."/>
            <person name="Grigoriev I.V."/>
            <person name="Mortensen U.H."/>
            <person name="De Vries R.P."/>
            <person name="Baker S.E."/>
            <person name="Andersen M.R."/>
        </authorList>
    </citation>
    <scope>NUCLEOTIDE SEQUENCE [LARGE SCALE GENOMIC DNA]</scope>
    <source>
        <strain evidence="4 5">CBS 209.92</strain>
    </source>
</reference>
<accession>A0ABR4FW78</accession>
<evidence type="ECO:0000256" key="1">
    <source>
        <dbReference type="ARBA" id="ARBA00022669"/>
    </source>
</evidence>
<sequence>MLFFAPLTVPDCVTALTAPIKCWDTVFSFHEPSYRGSLGDIEHTDAVCDSGCGESLATWFHNAQKYCAGYSLYDYPPEIYGGNMWAGWNETCYRDPASGSYCNEVILNFTRVSAVEDMPLNEMCSHCYVTKLQMMQSSPHSYYEEFYKTKLETVQRRRHPPFCLSDVTYTTVEGDTCTSIALDFSVASAALYIGNQDLIRDCSRVVPNQKLCIPLSCQYTHVLQDDDTCDSIEGANFDTMIDPTTGRPFALRDLNPWIDPFCTNLHDRPTAHGRVLCLTPQGGVYVYNPSATNPGYGCGYGYGHDPNDDHLGYGSYLVEPPENTTVAEGTTMRCGKWHTASEGETCPAICVQAGITHPLFVAVNPSLGNDSVACSRSVVPGVTYCTAPLRGWHYTDSSV</sequence>
<evidence type="ECO:0000313" key="4">
    <source>
        <dbReference type="EMBL" id="KAL2787526.1"/>
    </source>
</evidence>
<name>A0ABR4FW78_9EURO</name>
<dbReference type="SMART" id="SM00257">
    <property type="entry name" value="LysM"/>
    <property type="match status" value="1"/>
</dbReference>
<keyword evidence="2" id="KW-0843">Virulence</keyword>
<dbReference type="InterPro" id="IPR018392">
    <property type="entry name" value="LysM"/>
</dbReference>